<dbReference type="FunFam" id="3.40.50.790:FF:000011">
    <property type="entry name" value="Unplaced genomic scaffold supercont1.18, whole genome shotgun sequence"/>
    <property type="match status" value="1"/>
</dbReference>
<sequence length="355" mass="39329">MSLLASTSKKQPYPKAPIPLPHNFSKAQAEKAVNALLAHHAKVKEKKEEDELIPKEEHVWLIINMKHGSTRRSLNPIKIQLPNPPLPPPPTTSVCLIVKTPQRQYKDLIASHNIKFISRVVGVEKFKGKFKPYEARRELMRDHDVWLCDERVLPMMPKLLGKIFFEAKKQPIPVNLLRKDLKMELGRAISSTYFHLTTGTSAAIRIATPSSSTSSTTLENVLSALPQAVAHIQEGWDNILSVGIKTSGSVMLPIWTSSLPGRFEKTVVAADAVSINISENEVAEKKTLEEQATAKAVKNVKNKKRDDTPKEDRKRTIDKEAISKKKPSTIGLGGADKDAKTAAIGATEKKIPSKL</sequence>
<evidence type="ECO:0008006" key="4">
    <source>
        <dbReference type="Google" id="ProtNLM"/>
    </source>
</evidence>
<reference evidence="2" key="1">
    <citation type="submission" date="2016-06" db="EMBL/GenBank/DDBJ databases">
        <authorList>
            <person name="Cuomo C."/>
            <person name="Litvintseva A."/>
            <person name="Heitman J."/>
            <person name="Chen Y."/>
            <person name="Sun S."/>
            <person name="Springer D."/>
            <person name="Dromer F."/>
            <person name="Young S."/>
            <person name="Zeng Q."/>
            <person name="Chapman S."/>
            <person name="Gujja S."/>
            <person name="Saif S."/>
            <person name="Birren B."/>
        </authorList>
    </citation>
    <scope>NUCLEOTIDE SEQUENCE</scope>
    <source>
        <strain evidence="2">CBS 7841</strain>
    </source>
</reference>
<dbReference type="Gene3D" id="3.40.50.790">
    <property type="match status" value="1"/>
</dbReference>
<dbReference type="RefSeq" id="XP_066069620.1">
    <property type="nucleotide sequence ID" value="XM_066213523.1"/>
</dbReference>
<dbReference type="Pfam" id="PF00687">
    <property type="entry name" value="Ribosomal_L1"/>
    <property type="match status" value="1"/>
</dbReference>
<protein>
    <recommendedName>
        <fullName evidence="4">Ribosome biogenesis protein UTP30</fullName>
    </recommendedName>
</protein>
<reference evidence="2" key="2">
    <citation type="journal article" date="2022" name="Elife">
        <title>Obligate sexual reproduction of a homothallic fungus closely related to the Cryptococcus pathogenic species complex.</title>
        <authorList>
            <person name="Passer A.R."/>
            <person name="Clancey S.A."/>
            <person name="Shea T."/>
            <person name="David-Palma M."/>
            <person name="Averette A.F."/>
            <person name="Boekhout T."/>
            <person name="Porcel B.M."/>
            <person name="Nowrousian M."/>
            <person name="Cuomo C.A."/>
            <person name="Sun S."/>
            <person name="Heitman J."/>
            <person name="Coelho M.A."/>
        </authorList>
    </citation>
    <scope>NUCLEOTIDE SEQUENCE</scope>
    <source>
        <strain evidence="2">CBS 7841</strain>
    </source>
</reference>
<dbReference type="CDD" id="cd00403">
    <property type="entry name" value="Ribosomal_L1"/>
    <property type="match status" value="1"/>
</dbReference>
<reference evidence="2" key="3">
    <citation type="submission" date="2024-01" db="EMBL/GenBank/DDBJ databases">
        <authorList>
            <person name="Coelho M.A."/>
            <person name="David-Palma M."/>
            <person name="Shea T."/>
            <person name="Sun S."/>
            <person name="Cuomo C.A."/>
            <person name="Heitman J."/>
        </authorList>
    </citation>
    <scope>NUCLEOTIDE SEQUENCE</scope>
    <source>
        <strain evidence="2">CBS 7841</strain>
    </source>
</reference>
<keyword evidence="3" id="KW-1185">Reference proteome</keyword>
<dbReference type="InterPro" id="IPR016095">
    <property type="entry name" value="Ribosomal_uL1_3-a/b-sand"/>
</dbReference>
<dbReference type="KEGG" id="cdep:91088345"/>
<dbReference type="InterPro" id="IPR023674">
    <property type="entry name" value="Ribosomal_uL1-like"/>
</dbReference>
<dbReference type="GeneID" id="91088345"/>
<evidence type="ECO:0000313" key="3">
    <source>
        <dbReference type="Proteomes" id="UP000094043"/>
    </source>
</evidence>
<dbReference type="Proteomes" id="UP000094043">
    <property type="component" value="Chromosome 4"/>
</dbReference>
<dbReference type="SUPFAM" id="SSF56808">
    <property type="entry name" value="Ribosomal protein L1"/>
    <property type="match status" value="1"/>
</dbReference>
<evidence type="ECO:0000313" key="2">
    <source>
        <dbReference type="EMBL" id="WVN88920.1"/>
    </source>
</evidence>
<dbReference type="InterPro" id="IPR028364">
    <property type="entry name" value="Ribosomal_uL1/biogenesis"/>
</dbReference>
<accession>A0AAJ8M1Z2</accession>
<dbReference type="AlphaFoldDB" id="A0AAJ8M1Z2"/>
<organism evidence="2 3">
    <name type="scientific">Cryptococcus depauperatus CBS 7841</name>
    <dbReference type="NCBI Taxonomy" id="1295531"/>
    <lineage>
        <taxon>Eukaryota</taxon>
        <taxon>Fungi</taxon>
        <taxon>Dikarya</taxon>
        <taxon>Basidiomycota</taxon>
        <taxon>Agaricomycotina</taxon>
        <taxon>Tremellomycetes</taxon>
        <taxon>Tremellales</taxon>
        <taxon>Cryptococcaceae</taxon>
        <taxon>Cryptococcus</taxon>
    </lineage>
</organism>
<feature type="compositionally biased region" description="Polar residues" evidence="1">
    <location>
        <begin position="1"/>
        <end position="10"/>
    </location>
</feature>
<proteinExistence type="predicted"/>
<name>A0AAJ8M1Z2_9TREE</name>
<feature type="region of interest" description="Disordered" evidence="1">
    <location>
        <begin position="1"/>
        <end position="21"/>
    </location>
</feature>
<gene>
    <name evidence="2" type="ORF">L203_104135</name>
</gene>
<feature type="compositionally biased region" description="Basic and acidic residues" evidence="1">
    <location>
        <begin position="304"/>
        <end position="323"/>
    </location>
</feature>
<evidence type="ECO:0000256" key="1">
    <source>
        <dbReference type="SAM" id="MobiDB-lite"/>
    </source>
</evidence>
<feature type="region of interest" description="Disordered" evidence="1">
    <location>
        <begin position="297"/>
        <end position="355"/>
    </location>
</feature>
<dbReference type="EMBL" id="CP143787">
    <property type="protein sequence ID" value="WVN88920.1"/>
    <property type="molecule type" value="Genomic_DNA"/>
</dbReference>